<dbReference type="InterPro" id="IPR017452">
    <property type="entry name" value="GPCR_Rhodpsn_7TM"/>
</dbReference>
<accession>A0A815H073</accession>
<evidence type="ECO:0000256" key="6">
    <source>
        <dbReference type="ARBA" id="ARBA00023170"/>
    </source>
</evidence>
<dbReference type="GO" id="GO:0004930">
    <property type="term" value="F:G protein-coupled receptor activity"/>
    <property type="evidence" value="ECO:0007669"/>
    <property type="project" value="UniProtKB-KW"/>
</dbReference>
<keyword evidence="4" id="KW-0297">G-protein coupled receptor</keyword>
<feature type="transmembrane region" description="Helical" evidence="8">
    <location>
        <begin position="41"/>
        <end position="68"/>
    </location>
</feature>
<dbReference type="Proteomes" id="UP000663854">
    <property type="component" value="Unassembled WGS sequence"/>
</dbReference>
<evidence type="ECO:0000256" key="3">
    <source>
        <dbReference type="ARBA" id="ARBA00022989"/>
    </source>
</evidence>
<evidence type="ECO:0000313" key="12">
    <source>
        <dbReference type="Proteomes" id="UP000663870"/>
    </source>
</evidence>
<evidence type="ECO:0000313" key="10">
    <source>
        <dbReference type="EMBL" id="CAF1125620.1"/>
    </source>
</evidence>
<comment type="subcellular location">
    <subcellularLocation>
        <location evidence="1">Membrane</location>
        <topology evidence="1">Multi-pass membrane protein</topology>
    </subcellularLocation>
</comment>
<dbReference type="SUPFAM" id="SSF81321">
    <property type="entry name" value="Family A G protein-coupled receptor-like"/>
    <property type="match status" value="1"/>
</dbReference>
<dbReference type="InterPro" id="IPR000276">
    <property type="entry name" value="GPCR_Rhodpsn"/>
</dbReference>
<evidence type="ECO:0000256" key="2">
    <source>
        <dbReference type="ARBA" id="ARBA00022692"/>
    </source>
</evidence>
<gene>
    <name evidence="11" type="ORF">JXQ802_LOCUS31813</name>
    <name evidence="10" type="ORF">PYM288_LOCUS20931</name>
</gene>
<dbReference type="EMBL" id="CAJNOL010001370">
    <property type="protein sequence ID" value="CAF1345695.1"/>
    <property type="molecule type" value="Genomic_DNA"/>
</dbReference>
<dbReference type="Proteomes" id="UP000663870">
    <property type="component" value="Unassembled WGS sequence"/>
</dbReference>
<evidence type="ECO:0000256" key="5">
    <source>
        <dbReference type="ARBA" id="ARBA00023136"/>
    </source>
</evidence>
<evidence type="ECO:0000256" key="8">
    <source>
        <dbReference type="SAM" id="Phobius"/>
    </source>
</evidence>
<dbReference type="GO" id="GO:0005886">
    <property type="term" value="C:plasma membrane"/>
    <property type="evidence" value="ECO:0007669"/>
    <property type="project" value="TreeGrafter"/>
</dbReference>
<dbReference type="AlphaFoldDB" id="A0A815H073"/>
<comment type="caution">
    <text evidence="11">The sequence shown here is derived from an EMBL/GenBank/DDBJ whole genome shotgun (WGS) entry which is preliminary data.</text>
</comment>
<dbReference type="Gene3D" id="1.20.1070.10">
    <property type="entry name" value="Rhodopsin 7-helix transmembrane proteins"/>
    <property type="match status" value="1"/>
</dbReference>
<name>A0A815H073_9BILA</name>
<keyword evidence="5 8" id="KW-0472">Membrane</keyword>
<sequence>MNSSILCSYNSSSCYFIDINGNCLSDKMVLDLILKYVIPTYYEWICIILYAIVFFVGTIGNLLVIIVIQRNRSMRTVTNMFIMNLAAADLLVLLFCLPTTVVQDVTKTWFFGLFLCKFVNYTQVYFVLFFSFIIRKT</sequence>
<feature type="domain" description="G-protein coupled receptors family 1 profile" evidence="9">
    <location>
        <begin position="60"/>
        <end position="137"/>
    </location>
</feature>
<evidence type="ECO:0000256" key="4">
    <source>
        <dbReference type="ARBA" id="ARBA00023040"/>
    </source>
</evidence>
<keyword evidence="12" id="KW-1185">Reference proteome</keyword>
<evidence type="ECO:0000256" key="7">
    <source>
        <dbReference type="ARBA" id="ARBA00023224"/>
    </source>
</evidence>
<keyword evidence="6" id="KW-0675">Receptor</keyword>
<dbReference type="Pfam" id="PF00001">
    <property type="entry name" value="7tm_1"/>
    <property type="match status" value="1"/>
</dbReference>
<keyword evidence="7" id="KW-0807">Transducer</keyword>
<reference evidence="11" key="1">
    <citation type="submission" date="2021-02" db="EMBL/GenBank/DDBJ databases">
        <authorList>
            <person name="Nowell W R."/>
        </authorList>
    </citation>
    <scope>NUCLEOTIDE SEQUENCE</scope>
</reference>
<dbReference type="PRINTS" id="PR00237">
    <property type="entry name" value="GPCRRHODOPSN"/>
</dbReference>
<dbReference type="PROSITE" id="PS50262">
    <property type="entry name" value="G_PROTEIN_RECEP_F1_2"/>
    <property type="match status" value="1"/>
</dbReference>
<dbReference type="PANTHER" id="PTHR45695">
    <property type="entry name" value="LEUCOKININ RECEPTOR-RELATED"/>
    <property type="match status" value="1"/>
</dbReference>
<dbReference type="EMBL" id="CAJNOH010000797">
    <property type="protein sequence ID" value="CAF1125620.1"/>
    <property type="molecule type" value="Genomic_DNA"/>
</dbReference>
<dbReference type="PANTHER" id="PTHR45695:SF15">
    <property type="entry name" value="OPSIN RH2"/>
    <property type="match status" value="1"/>
</dbReference>
<evidence type="ECO:0000259" key="9">
    <source>
        <dbReference type="PROSITE" id="PS50262"/>
    </source>
</evidence>
<evidence type="ECO:0000256" key="1">
    <source>
        <dbReference type="ARBA" id="ARBA00004141"/>
    </source>
</evidence>
<proteinExistence type="predicted"/>
<protein>
    <recommendedName>
        <fullName evidence="9">G-protein coupled receptors family 1 profile domain-containing protein</fullName>
    </recommendedName>
</protein>
<evidence type="ECO:0000313" key="11">
    <source>
        <dbReference type="EMBL" id="CAF1345695.1"/>
    </source>
</evidence>
<keyword evidence="3 8" id="KW-1133">Transmembrane helix</keyword>
<keyword evidence="2 8" id="KW-0812">Transmembrane</keyword>
<feature type="transmembrane region" description="Helical" evidence="8">
    <location>
        <begin position="108"/>
        <end position="134"/>
    </location>
</feature>
<feature type="transmembrane region" description="Helical" evidence="8">
    <location>
        <begin position="80"/>
        <end position="102"/>
    </location>
</feature>
<organism evidence="11 12">
    <name type="scientific">Rotaria sordida</name>
    <dbReference type="NCBI Taxonomy" id="392033"/>
    <lineage>
        <taxon>Eukaryota</taxon>
        <taxon>Metazoa</taxon>
        <taxon>Spiralia</taxon>
        <taxon>Gnathifera</taxon>
        <taxon>Rotifera</taxon>
        <taxon>Eurotatoria</taxon>
        <taxon>Bdelloidea</taxon>
        <taxon>Philodinida</taxon>
        <taxon>Philodinidae</taxon>
        <taxon>Rotaria</taxon>
    </lineage>
</organism>